<keyword evidence="7" id="KW-1185">Reference proteome</keyword>
<dbReference type="SUPFAM" id="SSF49899">
    <property type="entry name" value="Concanavalin A-like lectins/glucanases"/>
    <property type="match status" value="1"/>
</dbReference>
<dbReference type="eggNOG" id="COG3210">
    <property type="taxonomic scope" value="Bacteria"/>
</dbReference>
<protein>
    <submittedName>
        <fullName evidence="6">Pentaxin domain-containing protein</fullName>
    </submittedName>
</protein>
<keyword evidence="4" id="KW-0472">Membrane</keyword>
<dbReference type="Pfam" id="PF13385">
    <property type="entry name" value="Laminin_G_3"/>
    <property type="match status" value="1"/>
</dbReference>
<accession>W7QYN8</accession>
<keyword evidence="4" id="KW-1133">Transmembrane helix</keyword>
<dbReference type="RefSeq" id="WP_035014138.1">
    <property type="nucleotide sequence ID" value="NZ_ARZY01000011.1"/>
</dbReference>
<dbReference type="SMART" id="SM00560">
    <property type="entry name" value="LamGL"/>
    <property type="match status" value="1"/>
</dbReference>
<keyword evidence="2" id="KW-1015">Disulfide bond</keyword>
<dbReference type="EMBL" id="ARZY01000011">
    <property type="protein sequence ID" value="EWH10500.1"/>
    <property type="molecule type" value="Genomic_DNA"/>
</dbReference>
<evidence type="ECO:0000259" key="5">
    <source>
        <dbReference type="SMART" id="SM00560"/>
    </source>
</evidence>
<evidence type="ECO:0000256" key="2">
    <source>
        <dbReference type="ARBA" id="ARBA00023157"/>
    </source>
</evidence>
<dbReference type="OrthoDB" id="261210at2"/>
<dbReference type="Gene3D" id="2.60.120.200">
    <property type="match status" value="1"/>
</dbReference>
<sequence length="552" mass="60284">MNRTDEFSDIRDIADSVCNQSATPEQMAKLDVLLKGNPQAQRFYQEYIELHVQMSSEVVPNFEVVRRRMMVDEVIVRPTNSGAQPPLENSPASTNQPTAFNQSSSSKSDNSIWPIIIAALIIIPLSVVVLLQFLKNDNYNNAPAHILSGQLQINGLGKIENGHLAPGDYQNIQATQVKLLSGDILHFAEQSSFKLYNATEIELKAGSVVIEANSKNNIIVLADGFTIHSNGDNVEIDLANYQPTIQAQGRAVLIPKRWRPKHYWSFDGSNDRAIDFSGDATGIVSKGAKRIKGLVGAGAFEFDNSKDARINVGSGGGTVPASGSFAVTDGVTIEALIIPEYSGEGPKNGRFGEMDEIFRKDQTDKDHRMLLSFQNDHGKTNLRPAGEFDESLSFGLYILGQGYHELKLPLDGVDGRPTLAQLKDGKMHHVVATYDVKSGLKAIYLDGKMLASYQYPAGSKMLSGGSGLANIGNSPNQPNSAKEAYAGVIDEVAFYDFALPAKRVYQHYQNTKKGRNYFGLTPSAQPLPETIQIRLLSEQIIKLDPSTGLPVD</sequence>
<name>W7QYN8_9ALTE</name>
<dbReference type="AlphaFoldDB" id="W7QYN8"/>
<organism evidence="6 7">
    <name type="scientific">Catenovulum agarivorans DS-2</name>
    <dbReference type="NCBI Taxonomy" id="1328313"/>
    <lineage>
        <taxon>Bacteria</taxon>
        <taxon>Pseudomonadati</taxon>
        <taxon>Pseudomonadota</taxon>
        <taxon>Gammaproteobacteria</taxon>
        <taxon>Alteromonadales</taxon>
        <taxon>Alteromonadaceae</taxon>
        <taxon>Catenovulum</taxon>
    </lineage>
</organism>
<feature type="transmembrane region" description="Helical" evidence="4">
    <location>
        <begin position="112"/>
        <end position="134"/>
    </location>
</feature>
<feature type="region of interest" description="Disordered" evidence="3">
    <location>
        <begin position="78"/>
        <end position="108"/>
    </location>
</feature>
<gene>
    <name evidence="6" type="ORF">DS2_07698</name>
</gene>
<keyword evidence="4" id="KW-0812">Transmembrane</keyword>
<evidence type="ECO:0000313" key="7">
    <source>
        <dbReference type="Proteomes" id="UP000019276"/>
    </source>
</evidence>
<evidence type="ECO:0000313" key="6">
    <source>
        <dbReference type="EMBL" id="EWH10500.1"/>
    </source>
</evidence>
<keyword evidence="1" id="KW-0732">Signal</keyword>
<dbReference type="Proteomes" id="UP000019276">
    <property type="component" value="Unassembled WGS sequence"/>
</dbReference>
<proteinExistence type="predicted"/>
<comment type="caution">
    <text evidence="6">The sequence shown here is derived from an EMBL/GenBank/DDBJ whole genome shotgun (WGS) entry which is preliminary data.</text>
</comment>
<feature type="compositionally biased region" description="Polar residues" evidence="3">
    <location>
        <begin position="90"/>
        <end position="102"/>
    </location>
</feature>
<evidence type="ECO:0000256" key="3">
    <source>
        <dbReference type="SAM" id="MobiDB-lite"/>
    </source>
</evidence>
<dbReference type="InterPro" id="IPR006558">
    <property type="entry name" value="LamG-like"/>
</dbReference>
<feature type="domain" description="LamG-like jellyroll fold" evidence="5">
    <location>
        <begin position="329"/>
        <end position="502"/>
    </location>
</feature>
<dbReference type="STRING" id="1328313.DS2_07698"/>
<dbReference type="InterPro" id="IPR013320">
    <property type="entry name" value="ConA-like_dom_sf"/>
</dbReference>
<dbReference type="PATRIC" id="fig|1328313.3.peg.1573"/>
<evidence type="ECO:0000256" key="1">
    <source>
        <dbReference type="ARBA" id="ARBA00022729"/>
    </source>
</evidence>
<reference evidence="6 7" key="1">
    <citation type="journal article" date="2014" name="Genome Announc.">
        <title>Draft Genome Sequence of the Agar-Degrading Bacterium Catenovulum sp. Strain DS-2, Isolated from Intestines of Haliotis diversicolor.</title>
        <authorList>
            <person name="Shan D."/>
            <person name="Li X."/>
            <person name="Gu Z."/>
            <person name="Wei G."/>
            <person name="Gao Z."/>
            <person name="Shao Z."/>
        </authorList>
    </citation>
    <scope>NUCLEOTIDE SEQUENCE [LARGE SCALE GENOMIC DNA]</scope>
    <source>
        <strain evidence="6 7">DS-2</strain>
    </source>
</reference>
<evidence type="ECO:0000256" key="4">
    <source>
        <dbReference type="SAM" id="Phobius"/>
    </source>
</evidence>